<dbReference type="InterPro" id="IPR052019">
    <property type="entry name" value="F420H2_bilvrd_red/Heme_oxyg"/>
</dbReference>
<comment type="caution">
    <text evidence="3">The sequence shown here is derived from an EMBL/GenBank/DDBJ whole genome shotgun (WGS) entry which is preliminary data.</text>
</comment>
<evidence type="ECO:0000313" key="4">
    <source>
        <dbReference type="Proteomes" id="UP000050501"/>
    </source>
</evidence>
<reference evidence="3 4" key="1">
    <citation type="submission" date="2015-07" db="EMBL/GenBank/DDBJ databases">
        <title>Genome sequence of Levilinea saccharolytica DSM 16555.</title>
        <authorList>
            <person name="Hemp J."/>
            <person name="Ward L.M."/>
            <person name="Pace L.A."/>
            <person name="Fischer W.W."/>
        </authorList>
    </citation>
    <scope>NUCLEOTIDE SEQUENCE [LARGE SCALE GENOMIC DNA]</scope>
    <source>
        <strain evidence="3 4">KIBI-1</strain>
    </source>
</reference>
<protein>
    <recommendedName>
        <fullName evidence="2">Pyridoxamine 5'-phosphate oxidase N-terminal domain-containing protein</fullName>
    </recommendedName>
</protein>
<dbReference type="GO" id="GO:0005829">
    <property type="term" value="C:cytosol"/>
    <property type="evidence" value="ECO:0007669"/>
    <property type="project" value="TreeGrafter"/>
</dbReference>
<evidence type="ECO:0000313" key="3">
    <source>
        <dbReference type="EMBL" id="KPL85687.1"/>
    </source>
</evidence>
<dbReference type="Proteomes" id="UP000050501">
    <property type="component" value="Unassembled WGS sequence"/>
</dbReference>
<dbReference type="Gene3D" id="2.30.110.10">
    <property type="entry name" value="Electron Transport, Fmn-binding Protein, Chain A"/>
    <property type="match status" value="1"/>
</dbReference>
<dbReference type="InterPro" id="IPR012349">
    <property type="entry name" value="Split_barrel_FMN-bd"/>
</dbReference>
<dbReference type="RefSeq" id="WP_062417577.1">
    <property type="nucleotide sequence ID" value="NZ_DF967974.1"/>
</dbReference>
<dbReference type="PANTHER" id="PTHR35176">
    <property type="entry name" value="HEME OXYGENASE HI_0854-RELATED"/>
    <property type="match status" value="1"/>
</dbReference>
<dbReference type="InterPro" id="IPR019920">
    <property type="entry name" value="F420-binding_dom_put"/>
</dbReference>
<dbReference type="EMBL" id="LGCM01000025">
    <property type="protein sequence ID" value="KPL85687.1"/>
    <property type="molecule type" value="Genomic_DNA"/>
</dbReference>
<proteinExistence type="predicted"/>
<keyword evidence="4" id="KW-1185">Reference proteome</keyword>
<dbReference type="InterPro" id="IPR011576">
    <property type="entry name" value="Pyridox_Oxase_N"/>
</dbReference>
<dbReference type="NCBIfam" id="TIGR03618">
    <property type="entry name" value="Rv1155_F420"/>
    <property type="match status" value="1"/>
</dbReference>
<name>A0A0P6Y7D3_9CHLR</name>
<dbReference type="Pfam" id="PF01243">
    <property type="entry name" value="PNPOx_N"/>
    <property type="match status" value="1"/>
</dbReference>
<keyword evidence="1" id="KW-0560">Oxidoreductase</keyword>
<dbReference type="AlphaFoldDB" id="A0A0P6Y7D3"/>
<dbReference type="GO" id="GO:0070967">
    <property type="term" value="F:coenzyme F420 binding"/>
    <property type="evidence" value="ECO:0007669"/>
    <property type="project" value="TreeGrafter"/>
</dbReference>
<gene>
    <name evidence="3" type="ORF">ADN01_05870</name>
</gene>
<sequence length="140" mass="16051">MKVEPAKMDAFLNETRLARLATADADGQPHVVPVWYLWDGESLWISTFQSTHKVRVLRQNPRCAVVVDDEREGLELRGVMMQGAAELVHAPREFVVDMSTRIYTRYLGEQGVLAAEPQSWIHDDENALIRLKPERVVPWK</sequence>
<dbReference type="GO" id="GO:0016627">
    <property type="term" value="F:oxidoreductase activity, acting on the CH-CH group of donors"/>
    <property type="evidence" value="ECO:0007669"/>
    <property type="project" value="TreeGrafter"/>
</dbReference>
<accession>A0A0P6Y7D3</accession>
<dbReference type="STRING" id="229921.ADN01_05870"/>
<dbReference type="OrthoDB" id="159383at2"/>
<evidence type="ECO:0000259" key="2">
    <source>
        <dbReference type="Pfam" id="PF01243"/>
    </source>
</evidence>
<organism evidence="3 4">
    <name type="scientific">Levilinea saccharolytica</name>
    <dbReference type="NCBI Taxonomy" id="229921"/>
    <lineage>
        <taxon>Bacteria</taxon>
        <taxon>Bacillati</taxon>
        <taxon>Chloroflexota</taxon>
        <taxon>Anaerolineae</taxon>
        <taxon>Anaerolineales</taxon>
        <taxon>Anaerolineaceae</taxon>
        <taxon>Levilinea</taxon>
    </lineage>
</organism>
<dbReference type="PANTHER" id="PTHR35176:SF6">
    <property type="entry name" value="HEME OXYGENASE HI_0854-RELATED"/>
    <property type="match status" value="1"/>
</dbReference>
<evidence type="ECO:0000256" key="1">
    <source>
        <dbReference type="ARBA" id="ARBA00023002"/>
    </source>
</evidence>
<feature type="domain" description="Pyridoxamine 5'-phosphate oxidase N-terminal" evidence="2">
    <location>
        <begin position="6"/>
        <end position="139"/>
    </location>
</feature>
<dbReference type="SUPFAM" id="SSF50475">
    <property type="entry name" value="FMN-binding split barrel"/>
    <property type="match status" value="1"/>
</dbReference>